<feature type="transmembrane region" description="Helical" evidence="1">
    <location>
        <begin position="24"/>
        <end position="51"/>
    </location>
</feature>
<protein>
    <submittedName>
        <fullName evidence="2">PepSY-associated membrane protein</fullName>
    </submittedName>
</protein>
<organism evidence="2 3">
    <name type="scientific">Xanthomonas oryzae pv. oryzae (strain PXO99A)</name>
    <dbReference type="NCBI Taxonomy" id="360094"/>
    <lineage>
        <taxon>Bacteria</taxon>
        <taxon>Pseudomonadati</taxon>
        <taxon>Pseudomonadota</taxon>
        <taxon>Gammaproteobacteria</taxon>
        <taxon>Lysobacterales</taxon>
        <taxon>Lysobacteraceae</taxon>
        <taxon>Xanthomonas</taxon>
    </lineage>
</organism>
<dbReference type="AlphaFoldDB" id="A0A0K0GJA7"/>
<dbReference type="KEGG" id="xop:PXO_00021"/>
<accession>A0A0K0GJA7</accession>
<sequence length="66" mass="7555">MVWRRKPAGRIGAPGAGHHTPHRWLLALALAAATAIALPLVFFSLLVVWTFDRWIRPRSPLFRWLD</sequence>
<dbReference type="EMBL" id="CP000967">
    <property type="protein sequence ID" value="ACD58440.1"/>
    <property type="molecule type" value="Genomic_DNA"/>
</dbReference>
<name>A0A0K0GJA7_XANOP</name>
<keyword evidence="1" id="KW-0812">Transmembrane</keyword>
<keyword evidence="1" id="KW-1133">Transmembrane helix</keyword>
<evidence type="ECO:0000313" key="3">
    <source>
        <dbReference type="Proteomes" id="UP000001740"/>
    </source>
</evidence>
<evidence type="ECO:0000256" key="1">
    <source>
        <dbReference type="SAM" id="Phobius"/>
    </source>
</evidence>
<gene>
    <name evidence="2" type="ordered locus">PXO_00021</name>
</gene>
<keyword evidence="1" id="KW-0472">Membrane</keyword>
<evidence type="ECO:0000313" key="2">
    <source>
        <dbReference type="EMBL" id="ACD58440.1"/>
    </source>
</evidence>
<dbReference type="HOGENOM" id="CLU_2830261_0_0_6"/>
<dbReference type="Proteomes" id="UP000001740">
    <property type="component" value="Chromosome"/>
</dbReference>
<proteinExistence type="predicted"/>
<reference evidence="2 3" key="1">
    <citation type="journal article" date="2008" name="BMC Genomics">
        <title>Genome sequence and rapid evolution of the rice pathogen Xanthomonas oryzae pv. oryzae PXO99A.</title>
        <authorList>
            <person name="Salzberg S.L."/>
            <person name="Sommer D.D."/>
            <person name="Schatz M.C."/>
            <person name="Phillippy A.M."/>
            <person name="Rabinowicz P.D."/>
            <person name="Tsuge S."/>
            <person name="Furutani A."/>
            <person name="Ochiai H."/>
            <person name="Delcher A.L."/>
            <person name="Kelley D."/>
            <person name="Madupu R."/>
            <person name="Puiu D."/>
            <person name="Radune D."/>
            <person name="Shumway M."/>
            <person name="Trapnell C."/>
            <person name="Aparna G."/>
            <person name="Jha G."/>
            <person name="Pandey A."/>
            <person name="Patil P.B."/>
            <person name="Ishihara H."/>
            <person name="Meyer D.F."/>
            <person name="Szurek B."/>
            <person name="Verdier V."/>
            <person name="Koebnik R."/>
            <person name="Dow J.M."/>
            <person name="Ryan R.P."/>
            <person name="Hirata H."/>
            <person name="Tsuyumu S."/>
            <person name="Won Lee S."/>
            <person name="Seo Y.S."/>
            <person name="Sriariyanum M."/>
            <person name="Ronald P.C."/>
            <person name="Sonti R.V."/>
            <person name="Van Sluys M.A."/>
            <person name="Leach J.E."/>
            <person name="White F.F."/>
            <person name="Bogdanove A.J."/>
        </authorList>
    </citation>
    <scope>NUCLEOTIDE SEQUENCE [LARGE SCALE GENOMIC DNA]</scope>
    <source>
        <strain evidence="2 3">PXO99A</strain>
    </source>
</reference>